<accession>A0AAW1CLU8</accession>
<sequence>MSAMTTENKLDLLIKQLAEVQADIQAIKTNQNELSASIERCSINAAAINNVNGEIRLLKSEIKELKTEMATIKRFVDDQQQRKDVLFVYLGSMPVFLNK</sequence>
<dbReference type="EMBL" id="JAPXFL010000011">
    <property type="protein sequence ID" value="KAK9499412.1"/>
    <property type="molecule type" value="Genomic_DNA"/>
</dbReference>
<name>A0AAW1CLU8_9HEMI</name>
<dbReference type="Gene3D" id="1.20.58.130">
    <property type="match status" value="1"/>
</dbReference>
<evidence type="ECO:0000313" key="2">
    <source>
        <dbReference type="EMBL" id="KAK9499412.1"/>
    </source>
</evidence>
<reference evidence="2 3" key="1">
    <citation type="submission" date="2022-12" db="EMBL/GenBank/DDBJ databases">
        <title>Chromosome-level genome assembly of true bugs.</title>
        <authorList>
            <person name="Ma L."/>
            <person name="Li H."/>
        </authorList>
    </citation>
    <scope>NUCLEOTIDE SEQUENCE [LARGE SCALE GENOMIC DNA]</scope>
    <source>
        <strain evidence="2">Lab_2022b</strain>
    </source>
</reference>
<organism evidence="2 3">
    <name type="scientific">Rhynocoris fuscipes</name>
    <dbReference type="NCBI Taxonomy" id="488301"/>
    <lineage>
        <taxon>Eukaryota</taxon>
        <taxon>Metazoa</taxon>
        <taxon>Ecdysozoa</taxon>
        <taxon>Arthropoda</taxon>
        <taxon>Hexapoda</taxon>
        <taxon>Insecta</taxon>
        <taxon>Pterygota</taxon>
        <taxon>Neoptera</taxon>
        <taxon>Paraneoptera</taxon>
        <taxon>Hemiptera</taxon>
        <taxon>Heteroptera</taxon>
        <taxon>Panheteroptera</taxon>
        <taxon>Cimicomorpha</taxon>
        <taxon>Reduviidae</taxon>
        <taxon>Harpactorinae</taxon>
        <taxon>Harpactorini</taxon>
        <taxon>Rhynocoris</taxon>
    </lineage>
</organism>
<proteinExistence type="predicted"/>
<keyword evidence="3" id="KW-1185">Reference proteome</keyword>
<feature type="coiled-coil region" evidence="1">
    <location>
        <begin position="3"/>
        <end position="82"/>
    </location>
</feature>
<dbReference type="Proteomes" id="UP001461498">
    <property type="component" value="Unassembled WGS sequence"/>
</dbReference>
<comment type="caution">
    <text evidence="2">The sequence shown here is derived from an EMBL/GenBank/DDBJ whole genome shotgun (WGS) entry which is preliminary data.</text>
</comment>
<dbReference type="AlphaFoldDB" id="A0AAW1CLU8"/>
<evidence type="ECO:0000313" key="3">
    <source>
        <dbReference type="Proteomes" id="UP001461498"/>
    </source>
</evidence>
<gene>
    <name evidence="2" type="ORF">O3M35_002454</name>
</gene>
<evidence type="ECO:0000256" key="1">
    <source>
        <dbReference type="SAM" id="Coils"/>
    </source>
</evidence>
<protein>
    <submittedName>
        <fullName evidence="2">Uncharacterized protein</fullName>
    </submittedName>
</protein>
<keyword evidence="1" id="KW-0175">Coiled coil</keyword>